<evidence type="ECO:0008006" key="4">
    <source>
        <dbReference type="Google" id="ProtNLM"/>
    </source>
</evidence>
<comment type="caution">
    <text evidence="2">The sequence shown here is derived from an EMBL/GenBank/DDBJ whole genome shotgun (WGS) entry which is preliminary data.</text>
</comment>
<feature type="region of interest" description="Disordered" evidence="1">
    <location>
        <begin position="155"/>
        <end position="176"/>
    </location>
</feature>
<reference evidence="2" key="1">
    <citation type="submission" date="2021-06" db="EMBL/GenBank/DDBJ databases">
        <authorList>
            <person name="Criscuolo A."/>
        </authorList>
    </citation>
    <scope>NUCLEOTIDE SEQUENCE</scope>
    <source>
        <strain evidence="2">CIP111600</strain>
    </source>
</reference>
<evidence type="ECO:0000313" key="3">
    <source>
        <dbReference type="Proteomes" id="UP000693672"/>
    </source>
</evidence>
<evidence type="ECO:0000256" key="1">
    <source>
        <dbReference type="SAM" id="MobiDB-lite"/>
    </source>
</evidence>
<dbReference type="Proteomes" id="UP000693672">
    <property type="component" value="Unassembled WGS sequence"/>
</dbReference>
<organism evidence="2 3">
    <name type="scientific">Paenibacillus solanacearum</name>
    <dbReference type="NCBI Taxonomy" id="2048548"/>
    <lineage>
        <taxon>Bacteria</taxon>
        <taxon>Bacillati</taxon>
        <taxon>Bacillota</taxon>
        <taxon>Bacilli</taxon>
        <taxon>Bacillales</taxon>
        <taxon>Paenibacillaceae</taxon>
        <taxon>Paenibacillus</taxon>
    </lineage>
</organism>
<sequence>MNKYDKAFKEEAVRLSDEIGARKAAEQLGVAYYTLQGWRKQRTLHGDGAHIGSGRAYASANKTGVVKKSAVRKHTHAEIPLLRGLRQHSFAINSWGPTPRIRGVDPPSVVVDHDVPEDDRFYISHRIVLRADLVQLFFLQRSKKAFHPRVIIAASRDRSHHTRPSRRSSSQSYRAASLPSCVQRASGVRANRHLSGIVEAVGLRALDPAAHQSSSECAFPYLRRRRGARQNPILLQQ</sequence>
<proteinExistence type="predicted"/>
<dbReference type="EMBL" id="CAJVAS010000075">
    <property type="protein sequence ID" value="CAG7652695.1"/>
    <property type="molecule type" value="Genomic_DNA"/>
</dbReference>
<evidence type="ECO:0000313" key="2">
    <source>
        <dbReference type="EMBL" id="CAG7652695.1"/>
    </source>
</evidence>
<dbReference type="AlphaFoldDB" id="A0A916KB12"/>
<protein>
    <recommendedName>
        <fullName evidence="4">Transposase</fullName>
    </recommendedName>
</protein>
<name>A0A916KB12_9BACL</name>
<feature type="compositionally biased region" description="Low complexity" evidence="1">
    <location>
        <begin position="167"/>
        <end position="176"/>
    </location>
</feature>
<accession>A0A916KB12</accession>
<gene>
    <name evidence="2" type="ORF">PAESOLCIP111_06605</name>
</gene>
<keyword evidence="3" id="KW-1185">Reference proteome</keyword>